<protein>
    <submittedName>
        <fullName evidence="2">Uncharacterized protein</fullName>
    </submittedName>
</protein>
<keyword evidence="1" id="KW-0812">Transmembrane</keyword>
<evidence type="ECO:0000256" key="1">
    <source>
        <dbReference type="SAM" id="Phobius"/>
    </source>
</evidence>
<name>A0AAE3H2E3_9BACT</name>
<dbReference type="AlphaFoldDB" id="A0AAE3H2E3"/>
<dbReference type="EMBL" id="RJUF01000014">
    <property type="protein sequence ID" value="MCP9762706.1"/>
    <property type="molecule type" value="Genomic_DNA"/>
</dbReference>
<reference evidence="2 3" key="1">
    <citation type="submission" date="2018-11" db="EMBL/GenBank/DDBJ databases">
        <title>Novel bacteria species description.</title>
        <authorList>
            <person name="Han J.-H."/>
        </authorList>
    </citation>
    <scope>NUCLEOTIDE SEQUENCE [LARGE SCALE GENOMIC DNA]</scope>
    <source>
        <strain evidence="2 3">KCTC23259</strain>
    </source>
</reference>
<organism evidence="2 3">
    <name type="scientific">Lacihabitans soyangensis</name>
    <dbReference type="NCBI Taxonomy" id="869394"/>
    <lineage>
        <taxon>Bacteria</taxon>
        <taxon>Pseudomonadati</taxon>
        <taxon>Bacteroidota</taxon>
        <taxon>Cytophagia</taxon>
        <taxon>Cytophagales</taxon>
        <taxon>Leadbetterellaceae</taxon>
        <taxon>Lacihabitans</taxon>
    </lineage>
</organism>
<accession>A0AAE3H2E3</accession>
<comment type="caution">
    <text evidence="2">The sequence shown here is derived from an EMBL/GenBank/DDBJ whole genome shotgun (WGS) entry which is preliminary data.</text>
</comment>
<sequence>MVLWIGNTRRFIYFVSAAAWAFIFFQKKTKQKKLHGSGRPSTNSHTQNSLNHQALKWILQFENFDCVQTVLAVIRNHSYLLFL</sequence>
<feature type="transmembrane region" description="Helical" evidence="1">
    <location>
        <begin position="6"/>
        <end position="25"/>
    </location>
</feature>
<evidence type="ECO:0000313" key="3">
    <source>
        <dbReference type="Proteomes" id="UP001204144"/>
    </source>
</evidence>
<keyword evidence="3" id="KW-1185">Reference proteome</keyword>
<evidence type="ECO:0000313" key="2">
    <source>
        <dbReference type="EMBL" id="MCP9762706.1"/>
    </source>
</evidence>
<gene>
    <name evidence="2" type="ORF">EGI31_07035</name>
</gene>
<dbReference type="Proteomes" id="UP001204144">
    <property type="component" value="Unassembled WGS sequence"/>
</dbReference>
<proteinExistence type="predicted"/>
<keyword evidence="1" id="KW-1133">Transmembrane helix</keyword>
<keyword evidence="1" id="KW-0472">Membrane</keyword>